<evidence type="ECO:0008006" key="3">
    <source>
        <dbReference type="Google" id="ProtNLM"/>
    </source>
</evidence>
<dbReference type="InterPro" id="IPR019004">
    <property type="entry name" value="YqeY/Aim41"/>
</dbReference>
<sequence>MLYESLKKDMLSARKNKESEKVVWFSSLIGELQRTGAKEFEDAQVITLIKKNIESLKENLKGGSGHEAIQREIEFLSAYLPQQMSEAELKAAVEALVAGGATQMKAVMMGLQSQYGGRYDGKVASGIVKEALSKLA</sequence>
<reference evidence="1 2" key="1">
    <citation type="submission" date="2017-09" db="EMBL/GenBank/DDBJ databases">
        <title>Depth-based differentiation of microbial function through sediment-hosted aquifers and enrichment of novel symbionts in the deep terrestrial subsurface.</title>
        <authorList>
            <person name="Probst A.J."/>
            <person name="Ladd B."/>
            <person name="Jarett J.K."/>
            <person name="Geller-Mcgrath D.E."/>
            <person name="Sieber C.M."/>
            <person name="Emerson J.B."/>
            <person name="Anantharaman K."/>
            <person name="Thomas B.C."/>
            <person name="Malmstrom R."/>
            <person name="Stieglmeier M."/>
            <person name="Klingl A."/>
            <person name="Woyke T."/>
            <person name="Ryan C.M."/>
            <person name="Banfield J.F."/>
        </authorList>
    </citation>
    <scope>NUCLEOTIDE SEQUENCE [LARGE SCALE GENOMIC DNA]</scope>
    <source>
        <strain evidence="1">CG17_big_fil_post_rev_8_21_14_2_50_48_46</strain>
    </source>
</reference>
<dbReference type="SUPFAM" id="SSF89095">
    <property type="entry name" value="GatB/YqeY motif"/>
    <property type="match status" value="1"/>
</dbReference>
<dbReference type="PANTHER" id="PTHR28055">
    <property type="entry name" value="ALTERED INHERITANCE OF MITOCHONDRIA PROTEIN 41, MITOCHONDRIAL"/>
    <property type="match status" value="1"/>
</dbReference>
<dbReference type="GO" id="GO:0016884">
    <property type="term" value="F:carbon-nitrogen ligase activity, with glutamine as amido-N-donor"/>
    <property type="evidence" value="ECO:0007669"/>
    <property type="project" value="InterPro"/>
</dbReference>
<dbReference type="Proteomes" id="UP000231019">
    <property type="component" value="Unassembled WGS sequence"/>
</dbReference>
<protein>
    <recommendedName>
        <fullName evidence="3">Glutamyl-tRNA amidotransferase</fullName>
    </recommendedName>
</protein>
<dbReference type="EMBL" id="PFFQ01000045">
    <property type="protein sequence ID" value="PIW15769.1"/>
    <property type="molecule type" value="Genomic_DNA"/>
</dbReference>
<dbReference type="InterPro" id="IPR003789">
    <property type="entry name" value="Asn/Gln_tRNA_amidoTrase-B-like"/>
</dbReference>
<evidence type="ECO:0000313" key="1">
    <source>
        <dbReference type="EMBL" id="PIW15769.1"/>
    </source>
</evidence>
<accession>A0A2M7G1Y2</accession>
<organism evidence="1 2">
    <name type="scientific">bacterium (Candidatus Blackallbacteria) CG17_big_fil_post_rev_8_21_14_2_50_48_46</name>
    <dbReference type="NCBI Taxonomy" id="2014261"/>
    <lineage>
        <taxon>Bacteria</taxon>
        <taxon>Candidatus Blackallbacteria</taxon>
    </lineage>
</organism>
<name>A0A2M7G1Y2_9BACT</name>
<dbReference type="PANTHER" id="PTHR28055:SF1">
    <property type="entry name" value="ALTERED INHERITANCE OF MITOCHONDRIA PROTEIN 41, MITOCHONDRIAL"/>
    <property type="match status" value="1"/>
</dbReference>
<dbReference type="Pfam" id="PF09424">
    <property type="entry name" value="YqeY"/>
    <property type="match status" value="1"/>
</dbReference>
<gene>
    <name evidence="1" type="ORF">COW36_15990</name>
</gene>
<dbReference type="InterPro" id="IPR023168">
    <property type="entry name" value="GatB_Yqey_C_2"/>
</dbReference>
<evidence type="ECO:0000313" key="2">
    <source>
        <dbReference type="Proteomes" id="UP000231019"/>
    </source>
</evidence>
<dbReference type="Gene3D" id="1.10.10.410">
    <property type="match status" value="1"/>
</dbReference>
<proteinExistence type="predicted"/>
<dbReference type="AlphaFoldDB" id="A0A2M7G1Y2"/>
<comment type="caution">
    <text evidence="1">The sequence shown here is derived from an EMBL/GenBank/DDBJ whole genome shotgun (WGS) entry which is preliminary data.</text>
</comment>